<dbReference type="Pfam" id="PF05420">
    <property type="entry name" value="BCSC_C"/>
    <property type="match status" value="1"/>
</dbReference>
<organism evidence="5 6">
    <name type="scientific">Klebsiella pneumoniae</name>
    <dbReference type="NCBI Taxonomy" id="573"/>
    <lineage>
        <taxon>Bacteria</taxon>
        <taxon>Pseudomonadati</taxon>
        <taxon>Pseudomonadota</taxon>
        <taxon>Gammaproteobacteria</taxon>
        <taxon>Enterobacterales</taxon>
        <taxon>Enterobacteriaceae</taxon>
        <taxon>Klebsiella/Raoultella group</taxon>
        <taxon>Klebsiella</taxon>
        <taxon>Klebsiella pneumoniae complex</taxon>
    </lineage>
</organism>
<name>A0A377XIP0_KLEPN</name>
<keyword evidence="2" id="KW-0677">Repeat</keyword>
<dbReference type="InterPro" id="IPR008410">
    <property type="entry name" value="BCSC_C"/>
</dbReference>
<keyword evidence="3" id="KW-0802">TPR repeat</keyword>
<protein>
    <submittedName>
        <fullName evidence="5">Cellulose synthase operon protein C</fullName>
    </submittedName>
</protein>
<evidence type="ECO:0000256" key="1">
    <source>
        <dbReference type="ARBA" id="ARBA00022729"/>
    </source>
</evidence>
<evidence type="ECO:0000259" key="4">
    <source>
        <dbReference type="Pfam" id="PF05420"/>
    </source>
</evidence>
<dbReference type="GO" id="GO:0030244">
    <property type="term" value="P:cellulose biosynthetic process"/>
    <property type="evidence" value="ECO:0007669"/>
    <property type="project" value="InterPro"/>
</dbReference>
<feature type="domain" description="Cellulose synthase operon C C-terminal" evidence="4">
    <location>
        <begin position="31"/>
        <end position="173"/>
    </location>
</feature>
<proteinExistence type="predicted"/>
<dbReference type="EMBL" id="UGLH01000006">
    <property type="protein sequence ID" value="STT82588.1"/>
    <property type="molecule type" value="Genomic_DNA"/>
</dbReference>
<evidence type="ECO:0000256" key="2">
    <source>
        <dbReference type="ARBA" id="ARBA00022737"/>
    </source>
</evidence>
<evidence type="ECO:0000313" key="6">
    <source>
        <dbReference type="Proteomes" id="UP000254340"/>
    </source>
</evidence>
<keyword evidence="1" id="KW-0732">Signal</keyword>
<gene>
    <name evidence="5" type="primary">bcsC_3</name>
    <name evidence="5" type="ORF">NCTC5047_03559</name>
</gene>
<dbReference type="Proteomes" id="UP000254340">
    <property type="component" value="Unassembled WGS sequence"/>
</dbReference>
<reference evidence="5 6" key="1">
    <citation type="submission" date="2018-06" db="EMBL/GenBank/DDBJ databases">
        <authorList>
            <consortium name="Pathogen Informatics"/>
            <person name="Doyle S."/>
        </authorList>
    </citation>
    <scope>NUCLEOTIDE SEQUENCE [LARGE SCALE GENOMIC DNA]</scope>
    <source>
        <strain evidence="5 6">NCTC5047</strain>
    </source>
</reference>
<sequence length="203" mass="22923">MAEWCSPVRYVHGQEAIDRRLKFLTMDSSSHTGATWGGVRADGGGLSLSYDRGEAHGIWSSLGADSLTGKNVADNWRVRWMTGNYYKVINENNRRVTVGLNNMIWHYDKDLSGYTLGQGGYYSPQEYLSFAVPVTWRQRTENWSWELGGSVSWSHSRTQTQARYPLLNLIPSDYRQRASELTEEGSSKPWIRLHRQSAGGAAG</sequence>
<evidence type="ECO:0000256" key="3">
    <source>
        <dbReference type="ARBA" id="ARBA00022803"/>
    </source>
</evidence>
<accession>A0A377XIP0</accession>
<evidence type="ECO:0000313" key="5">
    <source>
        <dbReference type="EMBL" id="STT82588.1"/>
    </source>
</evidence>
<dbReference type="AlphaFoldDB" id="A0A377XIP0"/>
<dbReference type="GO" id="GO:0019867">
    <property type="term" value="C:outer membrane"/>
    <property type="evidence" value="ECO:0007669"/>
    <property type="project" value="InterPro"/>
</dbReference>